<proteinExistence type="predicted"/>
<protein>
    <submittedName>
        <fullName evidence="2">Uncharacterized protein</fullName>
    </submittedName>
</protein>
<evidence type="ECO:0000256" key="1">
    <source>
        <dbReference type="SAM" id="MobiDB-lite"/>
    </source>
</evidence>
<sequence>MVERRWRPLILASTRTILDPVVNSAKSIGAAEDDGVLRPRRSRFANEDGGSASASLRLKAGISCGACPRRRARTTPSTRARTSSTTATPIPPPPSPTSSAVPTPTPPGSSTSTRSTNRPWRSSRRYMGAERWRWGCASYTHGIQISDLIILMLEMPWFAKPLCIGDIYKSVCYREKGIHLGSKPSSEPTDVLQASTSKNFDELVKMLKVLSDTFSNLSKDVVMTNILVNDMAKELDILLSSIEQEGGFWDACTVLQQTLVMTLEEGLQKLSVISWICKVVWTSLKSQMAFVK</sequence>
<reference evidence="2" key="1">
    <citation type="submission" date="2020-07" db="EMBL/GenBank/DDBJ databases">
        <authorList>
            <person name="Lin J."/>
        </authorList>
    </citation>
    <scope>NUCLEOTIDE SEQUENCE</scope>
</reference>
<gene>
    <name evidence="2" type="ORF">CB5_LOCUS1291</name>
</gene>
<evidence type="ECO:0000313" key="2">
    <source>
        <dbReference type="EMBL" id="CAD1818080.1"/>
    </source>
</evidence>
<organism evidence="2">
    <name type="scientific">Ananas comosus var. bracteatus</name>
    <name type="common">red pineapple</name>
    <dbReference type="NCBI Taxonomy" id="296719"/>
    <lineage>
        <taxon>Eukaryota</taxon>
        <taxon>Viridiplantae</taxon>
        <taxon>Streptophyta</taxon>
        <taxon>Embryophyta</taxon>
        <taxon>Tracheophyta</taxon>
        <taxon>Spermatophyta</taxon>
        <taxon>Magnoliopsida</taxon>
        <taxon>Liliopsida</taxon>
        <taxon>Poales</taxon>
        <taxon>Bromeliaceae</taxon>
        <taxon>Bromelioideae</taxon>
        <taxon>Ananas</taxon>
    </lineage>
</organism>
<accession>A0A6V7NHI9</accession>
<feature type="region of interest" description="Disordered" evidence="1">
    <location>
        <begin position="67"/>
        <end position="122"/>
    </location>
</feature>
<feature type="compositionally biased region" description="Low complexity" evidence="1">
    <location>
        <begin position="74"/>
        <end position="88"/>
    </location>
</feature>
<feature type="compositionally biased region" description="Low complexity" evidence="1">
    <location>
        <begin position="97"/>
        <end position="120"/>
    </location>
</feature>
<dbReference type="EMBL" id="LR862138">
    <property type="protein sequence ID" value="CAD1818080.1"/>
    <property type="molecule type" value="Genomic_DNA"/>
</dbReference>
<name>A0A6V7NHI9_ANACO</name>
<dbReference type="AlphaFoldDB" id="A0A6V7NHI9"/>